<evidence type="ECO:0000313" key="2">
    <source>
        <dbReference type="Proteomes" id="UP000828251"/>
    </source>
</evidence>
<comment type="caution">
    <text evidence="1">The sequence shown here is derived from an EMBL/GenBank/DDBJ whole genome shotgun (WGS) entry which is preliminary data.</text>
</comment>
<protein>
    <submittedName>
        <fullName evidence="1">Uncharacterized protein</fullName>
    </submittedName>
</protein>
<keyword evidence="2" id="KW-1185">Reference proteome</keyword>
<gene>
    <name evidence="1" type="ORF">J1N35_029415</name>
</gene>
<dbReference type="Proteomes" id="UP000828251">
    <property type="component" value="Unassembled WGS sequence"/>
</dbReference>
<sequence>MGSVSPSIFTSSNGLPVYISTRNKFKWTPYQNPVIRVVNFEECFVNLNAWHVKVSLVIYVTVKMHEADRLLQQFKFR</sequence>
<evidence type="ECO:0000313" key="1">
    <source>
        <dbReference type="EMBL" id="KAH1064428.1"/>
    </source>
</evidence>
<name>A0A9D3UXQ5_9ROSI</name>
<accession>A0A9D3UXQ5</accession>
<dbReference type="EMBL" id="JAIQCV010000009">
    <property type="protein sequence ID" value="KAH1064428.1"/>
    <property type="molecule type" value="Genomic_DNA"/>
</dbReference>
<dbReference type="AlphaFoldDB" id="A0A9D3UXQ5"/>
<proteinExistence type="predicted"/>
<reference evidence="1 2" key="1">
    <citation type="journal article" date="2021" name="Plant Biotechnol. J.">
        <title>Multi-omics assisted identification of the key and species-specific regulatory components of drought-tolerant mechanisms in Gossypium stocksii.</title>
        <authorList>
            <person name="Yu D."/>
            <person name="Ke L."/>
            <person name="Zhang D."/>
            <person name="Wu Y."/>
            <person name="Sun Y."/>
            <person name="Mei J."/>
            <person name="Sun J."/>
            <person name="Sun Y."/>
        </authorList>
    </citation>
    <scope>NUCLEOTIDE SEQUENCE [LARGE SCALE GENOMIC DNA]</scope>
    <source>
        <strain evidence="2">cv. E1</strain>
        <tissue evidence="1">Leaf</tissue>
    </source>
</reference>
<dbReference type="OrthoDB" id="990873at2759"/>
<organism evidence="1 2">
    <name type="scientific">Gossypium stocksii</name>
    <dbReference type="NCBI Taxonomy" id="47602"/>
    <lineage>
        <taxon>Eukaryota</taxon>
        <taxon>Viridiplantae</taxon>
        <taxon>Streptophyta</taxon>
        <taxon>Embryophyta</taxon>
        <taxon>Tracheophyta</taxon>
        <taxon>Spermatophyta</taxon>
        <taxon>Magnoliopsida</taxon>
        <taxon>eudicotyledons</taxon>
        <taxon>Gunneridae</taxon>
        <taxon>Pentapetalae</taxon>
        <taxon>rosids</taxon>
        <taxon>malvids</taxon>
        <taxon>Malvales</taxon>
        <taxon>Malvaceae</taxon>
        <taxon>Malvoideae</taxon>
        <taxon>Gossypium</taxon>
    </lineage>
</organism>